<feature type="region of interest" description="Disordered" evidence="1">
    <location>
        <begin position="154"/>
        <end position="202"/>
    </location>
</feature>
<dbReference type="EMBL" id="RDQH01000342">
    <property type="protein sequence ID" value="RXH70221.1"/>
    <property type="molecule type" value="Genomic_DNA"/>
</dbReference>
<feature type="compositionally biased region" description="Low complexity" evidence="1">
    <location>
        <begin position="193"/>
        <end position="202"/>
    </location>
</feature>
<name>A0A498HM25_MALDO</name>
<protein>
    <submittedName>
        <fullName evidence="2">Uncharacterized protein</fullName>
    </submittedName>
</protein>
<comment type="caution">
    <text evidence="2">The sequence shown here is derived from an EMBL/GenBank/DDBJ whole genome shotgun (WGS) entry which is preliminary data.</text>
</comment>
<accession>A0A498HM25</accession>
<keyword evidence="3" id="KW-1185">Reference proteome</keyword>
<evidence type="ECO:0000313" key="2">
    <source>
        <dbReference type="EMBL" id="RXH70221.1"/>
    </source>
</evidence>
<dbReference type="AlphaFoldDB" id="A0A498HM25"/>
<organism evidence="2 3">
    <name type="scientific">Malus domestica</name>
    <name type="common">Apple</name>
    <name type="synonym">Pyrus malus</name>
    <dbReference type="NCBI Taxonomy" id="3750"/>
    <lineage>
        <taxon>Eukaryota</taxon>
        <taxon>Viridiplantae</taxon>
        <taxon>Streptophyta</taxon>
        <taxon>Embryophyta</taxon>
        <taxon>Tracheophyta</taxon>
        <taxon>Spermatophyta</taxon>
        <taxon>Magnoliopsida</taxon>
        <taxon>eudicotyledons</taxon>
        <taxon>Gunneridae</taxon>
        <taxon>Pentapetalae</taxon>
        <taxon>rosids</taxon>
        <taxon>fabids</taxon>
        <taxon>Rosales</taxon>
        <taxon>Rosaceae</taxon>
        <taxon>Amygdaloideae</taxon>
        <taxon>Maleae</taxon>
        <taxon>Malus</taxon>
    </lineage>
</organism>
<dbReference type="Proteomes" id="UP000290289">
    <property type="component" value="Chromosome 16"/>
</dbReference>
<proteinExistence type="predicted"/>
<dbReference type="STRING" id="3750.A0A498HM25"/>
<evidence type="ECO:0000313" key="3">
    <source>
        <dbReference type="Proteomes" id="UP000290289"/>
    </source>
</evidence>
<reference evidence="2 3" key="1">
    <citation type="submission" date="2018-10" db="EMBL/GenBank/DDBJ databases">
        <title>A high-quality apple genome assembly.</title>
        <authorList>
            <person name="Hu J."/>
        </authorList>
    </citation>
    <scope>NUCLEOTIDE SEQUENCE [LARGE SCALE GENOMIC DNA]</scope>
    <source>
        <strain evidence="3">cv. HFTH1</strain>
        <tissue evidence="2">Young leaf</tissue>
    </source>
</reference>
<gene>
    <name evidence="2" type="ORF">DVH24_007477</name>
</gene>
<sequence>MIERGGVQGLGNSRLGLLGNGMGLRSSTPPTELGGRMPWVGNVGLFNNLGSEVSSLNDSKLPLGPVSDLLRATEGQGKALMNGVSVDITNSRGVTTKLSNQQLLQLQMHPLEMRSLFEQRIQPEIRSLVEQKIPPQMHPPELESSVQQQIQPQMYQPGLGSPVGQQLQPQMHQQEVGSPVQQQMQPEMRSPVQLPQQNTEQQQEMTSLLQHSDTAAIVVQHAVVKRLI</sequence>
<evidence type="ECO:0000256" key="1">
    <source>
        <dbReference type="SAM" id="MobiDB-lite"/>
    </source>
</evidence>
<feature type="compositionally biased region" description="Polar residues" evidence="1">
    <location>
        <begin position="163"/>
        <end position="185"/>
    </location>
</feature>